<keyword evidence="6" id="KW-0630">Potassium</keyword>
<keyword evidence="3" id="KW-0050">Antiport</keyword>
<feature type="transmembrane region" description="Helical" evidence="11">
    <location>
        <begin position="58"/>
        <end position="75"/>
    </location>
</feature>
<dbReference type="Pfam" id="PF23256">
    <property type="entry name" value="CHX17_2nd"/>
    <property type="match status" value="1"/>
</dbReference>
<accession>V4LWG9</accession>
<evidence type="ECO:0000256" key="1">
    <source>
        <dbReference type="ARBA" id="ARBA00004141"/>
    </source>
</evidence>
<reference evidence="15 16" key="1">
    <citation type="journal article" date="2013" name="Front. Plant Sci.">
        <title>The Reference Genome of the Halophytic Plant Eutrema salsugineum.</title>
        <authorList>
            <person name="Yang R."/>
            <person name="Jarvis D.E."/>
            <person name="Chen H."/>
            <person name="Beilstein M.A."/>
            <person name="Grimwood J."/>
            <person name="Jenkins J."/>
            <person name="Shu S."/>
            <person name="Prochnik S."/>
            <person name="Xin M."/>
            <person name="Ma C."/>
            <person name="Schmutz J."/>
            <person name="Wing R.A."/>
            <person name="Mitchell-Olds T."/>
            <person name="Schumaker K.S."/>
            <person name="Wang X."/>
        </authorList>
    </citation>
    <scope>NUCLEOTIDE SEQUENCE [LARGE SCALE GENOMIC DNA]</scope>
</reference>
<dbReference type="InterPro" id="IPR006153">
    <property type="entry name" value="Cation/H_exchanger_TM"/>
</dbReference>
<evidence type="ECO:0000256" key="7">
    <source>
        <dbReference type="ARBA" id="ARBA00022989"/>
    </source>
</evidence>
<keyword evidence="8" id="KW-0406">Ion transport</keyword>
<dbReference type="PANTHER" id="PTHR32468:SF159">
    <property type="entry name" value="GENOME ASSEMBLY, CHROMOSOME: A08"/>
    <property type="match status" value="1"/>
</dbReference>
<dbReference type="GO" id="GO:0005770">
    <property type="term" value="C:late endosome"/>
    <property type="evidence" value="ECO:0007669"/>
    <property type="project" value="EnsemblPlants"/>
</dbReference>
<dbReference type="GO" id="GO:0006885">
    <property type="term" value="P:regulation of pH"/>
    <property type="evidence" value="ECO:0007669"/>
    <property type="project" value="EnsemblPlants"/>
</dbReference>
<comment type="subcellular location">
    <subcellularLocation>
        <location evidence="1">Membrane</location>
        <topology evidence="1">Multi-pass membrane protein</topology>
    </subcellularLocation>
</comment>
<dbReference type="InterPro" id="IPR050794">
    <property type="entry name" value="CPA2_transporter"/>
</dbReference>
<feature type="transmembrane region" description="Helical" evidence="11">
    <location>
        <begin position="124"/>
        <end position="146"/>
    </location>
</feature>
<dbReference type="EMBL" id="KI517384">
    <property type="protein sequence ID" value="ESQ54980.1"/>
    <property type="molecule type" value="Genomic_DNA"/>
</dbReference>
<proteinExistence type="inferred from homology"/>
<feature type="transmembrane region" description="Helical" evidence="11">
    <location>
        <begin position="225"/>
        <end position="242"/>
    </location>
</feature>
<gene>
    <name evidence="15" type="ORF">EUTSA_v10024412mg</name>
</gene>
<evidence type="ECO:0000259" key="12">
    <source>
        <dbReference type="Pfam" id="PF00999"/>
    </source>
</evidence>
<dbReference type="Proteomes" id="UP000030689">
    <property type="component" value="Unassembled WGS sequence"/>
</dbReference>
<protein>
    <submittedName>
        <fullName evidence="15">Uncharacterized protein</fullName>
    </submittedName>
</protein>
<evidence type="ECO:0000256" key="9">
    <source>
        <dbReference type="ARBA" id="ARBA00023136"/>
    </source>
</evidence>
<dbReference type="GO" id="GO:0006813">
    <property type="term" value="P:potassium ion transport"/>
    <property type="evidence" value="ECO:0007669"/>
    <property type="project" value="UniProtKB-KW"/>
</dbReference>
<dbReference type="FunFam" id="1.20.1530.20:FF:000003">
    <property type="entry name" value="Cation/H(+) antiporter 15"/>
    <property type="match status" value="1"/>
</dbReference>
<name>V4LWG9_EUTSA</name>
<keyword evidence="9 11" id="KW-0472">Membrane</keyword>
<evidence type="ECO:0000259" key="14">
    <source>
        <dbReference type="Pfam" id="PF23259"/>
    </source>
</evidence>
<dbReference type="Gene3D" id="1.20.1530.20">
    <property type="match status" value="1"/>
</dbReference>
<feature type="transmembrane region" description="Helical" evidence="11">
    <location>
        <begin position="263"/>
        <end position="296"/>
    </location>
</feature>
<dbReference type="Gramene" id="ESQ54980">
    <property type="protein sequence ID" value="ESQ54980"/>
    <property type="gene ID" value="EUTSA_v10024412mg"/>
</dbReference>
<keyword evidence="4" id="KW-0633">Potassium transport</keyword>
<dbReference type="GO" id="GO:0015297">
    <property type="term" value="F:antiporter activity"/>
    <property type="evidence" value="ECO:0007669"/>
    <property type="project" value="UniProtKB-KW"/>
</dbReference>
<keyword evidence="16" id="KW-1185">Reference proteome</keyword>
<feature type="transmembrane region" description="Helical" evidence="11">
    <location>
        <begin position="341"/>
        <end position="366"/>
    </location>
</feature>
<keyword evidence="7 11" id="KW-1133">Transmembrane helix</keyword>
<dbReference type="STRING" id="72664.V4LWG9"/>
<keyword evidence="2" id="KW-0813">Transport</keyword>
<evidence type="ECO:0000313" key="16">
    <source>
        <dbReference type="Proteomes" id="UP000030689"/>
    </source>
</evidence>
<feature type="domain" description="Cation/H(+) antiporter central" evidence="13">
    <location>
        <begin position="483"/>
        <end position="624"/>
    </location>
</feature>
<dbReference type="GO" id="GO:0016020">
    <property type="term" value="C:membrane"/>
    <property type="evidence" value="ECO:0007669"/>
    <property type="project" value="UniProtKB-SubCell"/>
</dbReference>
<feature type="domain" description="Cation/H(+) antiporter C-terminal" evidence="14">
    <location>
        <begin position="628"/>
        <end position="798"/>
    </location>
</feature>
<dbReference type="InterPro" id="IPR057290">
    <property type="entry name" value="CHX17_C"/>
</dbReference>
<dbReference type="eggNOG" id="KOG1650">
    <property type="taxonomic scope" value="Eukaryota"/>
</dbReference>
<evidence type="ECO:0000256" key="5">
    <source>
        <dbReference type="ARBA" id="ARBA00022692"/>
    </source>
</evidence>
<organism evidence="15 16">
    <name type="scientific">Eutrema salsugineum</name>
    <name type="common">Saltwater cress</name>
    <name type="synonym">Sisymbrium salsugineum</name>
    <dbReference type="NCBI Taxonomy" id="72664"/>
    <lineage>
        <taxon>Eukaryota</taxon>
        <taxon>Viridiplantae</taxon>
        <taxon>Streptophyta</taxon>
        <taxon>Embryophyta</taxon>
        <taxon>Tracheophyta</taxon>
        <taxon>Spermatophyta</taxon>
        <taxon>Magnoliopsida</taxon>
        <taxon>eudicotyledons</taxon>
        <taxon>Gunneridae</taxon>
        <taxon>Pentapetalae</taxon>
        <taxon>rosids</taxon>
        <taxon>malvids</taxon>
        <taxon>Brassicales</taxon>
        <taxon>Brassicaceae</taxon>
        <taxon>Eutremeae</taxon>
        <taxon>Eutrema</taxon>
    </lineage>
</organism>
<dbReference type="AlphaFoldDB" id="V4LWG9"/>
<evidence type="ECO:0000256" key="6">
    <source>
        <dbReference type="ARBA" id="ARBA00022958"/>
    </source>
</evidence>
<comment type="similarity">
    <text evidence="10">Belongs to the monovalent cation:proton antiporter 2 (CPA2) transporter (TC 2.A.37) family. CHX (TC 2.A.37.4) subfamily.</text>
</comment>
<feature type="transmembrane region" description="Helical" evidence="11">
    <location>
        <begin position="158"/>
        <end position="180"/>
    </location>
</feature>
<evidence type="ECO:0000256" key="8">
    <source>
        <dbReference type="ARBA" id="ARBA00023065"/>
    </source>
</evidence>
<dbReference type="PANTHER" id="PTHR32468">
    <property type="entry name" value="CATION/H + ANTIPORTER"/>
    <property type="match status" value="1"/>
</dbReference>
<dbReference type="GO" id="GO:0006623">
    <property type="term" value="P:protein targeting to vacuole"/>
    <property type="evidence" value="ECO:0007669"/>
    <property type="project" value="EnsemblPlants"/>
</dbReference>
<feature type="transmembrane region" description="Helical" evidence="11">
    <location>
        <begin position="373"/>
        <end position="393"/>
    </location>
</feature>
<evidence type="ECO:0000259" key="13">
    <source>
        <dbReference type="Pfam" id="PF23256"/>
    </source>
</evidence>
<dbReference type="KEGG" id="eus:EUTSA_v10024412mg"/>
<dbReference type="InterPro" id="IPR057291">
    <property type="entry name" value="CHX17_2nd"/>
</dbReference>
<feature type="transmembrane region" description="Helical" evidence="11">
    <location>
        <begin position="29"/>
        <end position="51"/>
    </location>
</feature>
<evidence type="ECO:0000256" key="3">
    <source>
        <dbReference type="ARBA" id="ARBA00022449"/>
    </source>
</evidence>
<evidence type="ECO:0000313" key="15">
    <source>
        <dbReference type="EMBL" id="ESQ54980.1"/>
    </source>
</evidence>
<evidence type="ECO:0000256" key="2">
    <source>
        <dbReference type="ARBA" id="ARBA00022448"/>
    </source>
</evidence>
<evidence type="ECO:0000256" key="4">
    <source>
        <dbReference type="ARBA" id="ARBA00022538"/>
    </source>
</evidence>
<feature type="transmembrane region" description="Helical" evidence="11">
    <location>
        <begin position="95"/>
        <end position="112"/>
    </location>
</feature>
<dbReference type="Pfam" id="PF00999">
    <property type="entry name" value="Na_H_Exchanger"/>
    <property type="match status" value="1"/>
</dbReference>
<dbReference type="OrthoDB" id="2687058at2759"/>
<dbReference type="GO" id="GO:1902600">
    <property type="term" value="P:proton transmembrane transport"/>
    <property type="evidence" value="ECO:0007669"/>
    <property type="project" value="InterPro"/>
</dbReference>
<evidence type="ECO:0000256" key="10">
    <source>
        <dbReference type="ARBA" id="ARBA00038341"/>
    </source>
</evidence>
<dbReference type="InterPro" id="IPR038770">
    <property type="entry name" value="Na+/solute_symporter_sf"/>
</dbReference>
<feature type="transmembrane region" description="Helical" evidence="11">
    <location>
        <begin position="405"/>
        <end position="427"/>
    </location>
</feature>
<dbReference type="Pfam" id="PF23259">
    <property type="entry name" value="CHX17_C"/>
    <property type="match status" value="1"/>
</dbReference>
<sequence length="826" mass="89235">MGTNGTTCGGAMKATSNGVFQGENPLHHALPLLILQICIVLLLTRVLAFLLRPLRQPRVIAEIVGGILLGPSALGKSSKFLNTVFPSKSLTVLDTLANLGLIFFLFLVGLELDPKSLKRTGKKALSIALAGITLPFILGIGTSFVLRGSIADGVSKAPFLVFMGVALSITAFPVLARILAEIKLLTTDIGKIALSAAAVNDVAAWILLALAVALSGEGNSPLTSLWVFLAGCGFVVFCIFVVQPGMKWIAKRCPEGEPVKEQYVCFTLGIVLAASFVTDLIGIHALFGAFVIGVIFPKEGNFANSLVEKVEDLVSGIFLPLYFVSSGLKTDVATIQGAQSWGLLVLVIFTACFGKIVGTVLVSLYCKVPLDESLALGFLMNTKGLVELIVLNIGKDRGVLNDQVFAIMVLMAIFTTFMTTPLVLAVYKPGKSLTKGNYQNRTVEETNQSNKPLRLMFCFQSIMNIPTIVNLIEASRGTNRKESLSVYAMHLMELSERSSAILMAHKVRKNGLPFWNKDKSANSSSSDMVVVAFEAFRRLSRVSVRPMTAISAMATIHEDICRSAEHKRTAMVILPFHKHVRLDRTWETTRNDYRWINKKVMEESPCSVAILVDRGLGGTTRVASSDFSLAITVLFFGGNDDREALAFAVRMAEHPGISLTVVRFIPSEEFKPENVRLEIAELDQTGSGSGDTRLTDIEAITELKAKIKEQESSRSDSESSQIVYEEKIVKCYEEVCDGISEYSRSNLFLVGKSPDGSVASGLNVVRGDTPELGPVGNLLTSSESVSTSASVLVVQQYKASRDSSVVGVLKNVSVEGSPVVDTDQSP</sequence>
<feature type="domain" description="Cation/H+ exchanger transmembrane" evidence="12">
    <location>
        <begin position="42"/>
        <end position="423"/>
    </location>
</feature>
<evidence type="ECO:0000256" key="11">
    <source>
        <dbReference type="SAM" id="Phobius"/>
    </source>
</evidence>
<keyword evidence="5 11" id="KW-0812">Transmembrane</keyword>
<feature type="transmembrane region" description="Helical" evidence="11">
    <location>
        <begin position="192"/>
        <end position="213"/>
    </location>
</feature>
<dbReference type="OMA" id="CTFIVPP"/>